<organism evidence="2 3">
    <name type="scientific">Pseudofrankia asymbiotica</name>
    <dbReference type="NCBI Taxonomy" id="1834516"/>
    <lineage>
        <taxon>Bacteria</taxon>
        <taxon>Bacillati</taxon>
        <taxon>Actinomycetota</taxon>
        <taxon>Actinomycetes</taxon>
        <taxon>Frankiales</taxon>
        <taxon>Frankiaceae</taxon>
        <taxon>Pseudofrankia</taxon>
    </lineage>
</organism>
<dbReference type="GO" id="GO:0046872">
    <property type="term" value="F:metal ion binding"/>
    <property type="evidence" value="ECO:0007669"/>
    <property type="project" value="InterPro"/>
</dbReference>
<feature type="domain" description="Mycothiol-dependent maleylpyruvate isomerase metal-binding" evidence="1">
    <location>
        <begin position="14"/>
        <end position="131"/>
    </location>
</feature>
<dbReference type="EMBL" id="MOMC01000038">
    <property type="protein sequence ID" value="ONH28727.1"/>
    <property type="molecule type" value="Genomic_DNA"/>
</dbReference>
<proteinExistence type="predicted"/>
<dbReference type="SUPFAM" id="SSF109854">
    <property type="entry name" value="DinB/YfiT-like putative metalloenzymes"/>
    <property type="match status" value="1"/>
</dbReference>
<dbReference type="Gene3D" id="1.20.120.450">
    <property type="entry name" value="dinb family like domain"/>
    <property type="match status" value="1"/>
</dbReference>
<gene>
    <name evidence="2" type="ORF">BL253_18755</name>
</gene>
<evidence type="ECO:0000313" key="3">
    <source>
        <dbReference type="Proteomes" id="UP000188929"/>
    </source>
</evidence>
<dbReference type="InterPro" id="IPR034660">
    <property type="entry name" value="DinB/YfiT-like"/>
</dbReference>
<dbReference type="Proteomes" id="UP000188929">
    <property type="component" value="Unassembled WGS sequence"/>
</dbReference>
<dbReference type="InterPro" id="IPR017517">
    <property type="entry name" value="Maleyloyr_isom"/>
</dbReference>
<evidence type="ECO:0000259" key="1">
    <source>
        <dbReference type="Pfam" id="PF11716"/>
    </source>
</evidence>
<dbReference type="STRING" id="1834516.BL253_18755"/>
<accession>A0A1V2I8L4</accession>
<dbReference type="AlphaFoldDB" id="A0A1V2I8L4"/>
<dbReference type="NCBIfam" id="TIGR03086">
    <property type="entry name" value="TIGR03086 family metal-binding protein"/>
    <property type="match status" value="1"/>
</dbReference>
<dbReference type="NCBIfam" id="TIGR03083">
    <property type="entry name" value="maleylpyruvate isomerase family mycothiol-dependent enzyme"/>
    <property type="match status" value="1"/>
</dbReference>
<reference evidence="3" key="1">
    <citation type="submission" date="2016-10" db="EMBL/GenBank/DDBJ databases">
        <title>Frankia sp. NRRL B-16386 Genome sequencing.</title>
        <authorList>
            <person name="Ghodhbane-Gtari F."/>
            <person name="Swanson E."/>
            <person name="Gueddou A."/>
            <person name="Hezbri K."/>
            <person name="Ktari K."/>
            <person name="Nouioui I."/>
            <person name="Morris K."/>
            <person name="Simpson S."/>
            <person name="Abebe-Akele F."/>
            <person name="Thomas K."/>
            <person name="Gtari M."/>
            <person name="Tisa L.S."/>
        </authorList>
    </citation>
    <scope>NUCLEOTIDE SEQUENCE [LARGE SCALE GENOMIC DNA]</scope>
    <source>
        <strain evidence="3">NRRL B-16386</strain>
    </source>
</reference>
<comment type="caution">
    <text evidence="2">The sequence shown here is derived from an EMBL/GenBank/DDBJ whole genome shotgun (WGS) entry which is preliminary data.</text>
</comment>
<evidence type="ECO:0000313" key="2">
    <source>
        <dbReference type="EMBL" id="ONH28727.1"/>
    </source>
</evidence>
<protein>
    <submittedName>
        <fullName evidence="2">TIGR03086 family protein</fullName>
    </submittedName>
</protein>
<dbReference type="Pfam" id="PF11716">
    <property type="entry name" value="MDMPI_N"/>
    <property type="match status" value="1"/>
</dbReference>
<keyword evidence="3" id="KW-1185">Reference proteome</keyword>
<dbReference type="InterPro" id="IPR017520">
    <property type="entry name" value="CHP03086"/>
</dbReference>
<sequence length="194" mass="20748">MDIRELDRRALALTGEMVGHVTADQLTLPTPCPDWTLYGLLRHLVSQNEGFAAAARGEGEALPVWRSGDLGDNPHAAYQASAELVSDAFTADDALDRPFALPEVIEGITFPGRVAISFHLVDYVVHAWDVAATIGAPWEPDEDLTAAALRVAEIVPADGRGPGAAFERATVVPDGVPARHRLLGLLGRDPSWKA</sequence>
<dbReference type="InterPro" id="IPR024344">
    <property type="entry name" value="MDMPI_metal-binding"/>
</dbReference>
<name>A0A1V2I8L4_9ACTN</name>